<reference evidence="2 3" key="1">
    <citation type="submission" date="2024-02" db="EMBL/GenBank/DDBJ databases">
        <authorList>
            <person name="Chen Y."/>
            <person name="Shah S."/>
            <person name="Dougan E. K."/>
            <person name="Thang M."/>
            <person name="Chan C."/>
        </authorList>
    </citation>
    <scope>NUCLEOTIDE SEQUENCE [LARGE SCALE GENOMIC DNA]</scope>
</reference>
<proteinExistence type="predicted"/>
<keyword evidence="1" id="KW-0732">Signal</keyword>
<comment type="caution">
    <text evidence="2">The sequence shown here is derived from an EMBL/GenBank/DDBJ whole genome shotgun (WGS) entry which is preliminary data.</text>
</comment>
<dbReference type="Proteomes" id="UP001642484">
    <property type="component" value="Unassembled WGS sequence"/>
</dbReference>
<feature type="signal peptide" evidence="1">
    <location>
        <begin position="1"/>
        <end position="15"/>
    </location>
</feature>
<dbReference type="EMBL" id="CAXAMN010014391">
    <property type="protein sequence ID" value="CAK9043169.1"/>
    <property type="molecule type" value="Genomic_DNA"/>
</dbReference>
<organism evidence="2 3">
    <name type="scientific">Durusdinium trenchii</name>
    <dbReference type="NCBI Taxonomy" id="1381693"/>
    <lineage>
        <taxon>Eukaryota</taxon>
        <taxon>Sar</taxon>
        <taxon>Alveolata</taxon>
        <taxon>Dinophyceae</taxon>
        <taxon>Suessiales</taxon>
        <taxon>Symbiodiniaceae</taxon>
        <taxon>Durusdinium</taxon>
    </lineage>
</organism>
<evidence type="ECO:0000256" key="1">
    <source>
        <dbReference type="SAM" id="SignalP"/>
    </source>
</evidence>
<evidence type="ECO:0000313" key="2">
    <source>
        <dbReference type="EMBL" id="CAK9043169.1"/>
    </source>
</evidence>
<name>A0ABP0LVE1_9DINO</name>
<evidence type="ECO:0008006" key="4">
    <source>
        <dbReference type="Google" id="ProtNLM"/>
    </source>
</evidence>
<sequence length="104" mass="11582">MLCLWVCNLLHVAGLLLNNSSKRTGLSGRTKGSHEPCLTDHRSSLADGKALRLAALNLPCQELQLYFLHFVTLGRPRGRGTLINNPAPNMIFLRLSTSTENYRH</sequence>
<gene>
    <name evidence="2" type="ORF">CCMP2556_LOCUS22878</name>
</gene>
<keyword evidence="3" id="KW-1185">Reference proteome</keyword>
<evidence type="ECO:0000313" key="3">
    <source>
        <dbReference type="Proteomes" id="UP001642484"/>
    </source>
</evidence>
<accession>A0ABP0LVE1</accession>
<protein>
    <recommendedName>
        <fullName evidence="4">Secreted protein</fullName>
    </recommendedName>
</protein>
<feature type="chain" id="PRO_5046846937" description="Secreted protein" evidence="1">
    <location>
        <begin position="16"/>
        <end position="104"/>
    </location>
</feature>